<comment type="caution">
    <text evidence="7">The sequence shown here is derived from an EMBL/GenBank/DDBJ whole genome shotgun (WGS) entry which is preliminary data.</text>
</comment>
<dbReference type="InterPro" id="IPR014284">
    <property type="entry name" value="RNA_pol_sigma-70_dom"/>
</dbReference>
<comment type="similarity">
    <text evidence="1">Belongs to the sigma-70 factor family. ECF subfamily.</text>
</comment>
<reference evidence="7 8" key="1">
    <citation type="submission" date="2019-08" db="EMBL/GenBank/DDBJ databases">
        <title>Draft genome sequence of Ulvibacter marinus type strain NBRC 109484.</title>
        <authorList>
            <person name="Kawano K."/>
            <person name="Ushijima N."/>
            <person name="Kihara M."/>
            <person name="Itoh H."/>
        </authorList>
    </citation>
    <scope>NUCLEOTIDE SEQUENCE [LARGE SCALE GENOMIC DNA]</scope>
    <source>
        <strain evidence="7 8">NBRC 109484</strain>
    </source>
</reference>
<evidence type="ECO:0000256" key="3">
    <source>
        <dbReference type="ARBA" id="ARBA00023082"/>
    </source>
</evidence>
<dbReference type="Proteomes" id="UP000326509">
    <property type="component" value="Unassembled WGS sequence"/>
</dbReference>
<dbReference type="PANTHER" id="PTHR43133:SF46">
    <property type="entry name" value="RNA POLYMERASE SIGMA-70 FACTOR ECF SUBFAMILY"/>
    <property type="match status" value="1"/>
</dbReference>
<dbReference type="InterPro" id="IPR013325">
    <property type="entry name" value="RNA_pol_sigma_r2"/>
</dbReference>
<dbReference type="OrthoDB" id="1056775at2"/>
<accession>A0A5J4J451</accession>
<dbReference type="EMBL" id="BKCG01000009">
    <property type="protein sequence ID" value="GER60673.1"/>
    <property type="molecule type" value="Genomic_DNA"/>
</dbReference>
<evidence type="ECO:0000256" key="2">
    <source>
        <dbReference type="ARBA" id="ARBA00023015"/>
    </source>
</evidence>
<protein>
    <submittedName>
        <fullName evidence="7">DNA-directed RNA polymerase sigma-70 factor</fullName>
    </submittedName>
</protein>
<keyword evidence="7" id="KW-0240">DNA-directed RNA polymerase</keyword>
<dbReference type="GO" id="GO:0016987">
    <property type="term" value="F:sigma factor activity"/>
    <property type="evidence" value="ECO:0007669"/>
    <property type="project" value="UniProtKB-KW"/>
</dbReference>
<evidence type="ECO:0000256" key="4">
    <source>
        <dbReference type="ARBA" id="ARBA00023163"/>
    </source>
</evidence>
<dbReference type="Gene3D" id="1.10.1740.10">
    <property type="match status" value="1"/>
</dbReference>
<organism evidence="7 8">
    <name type="scientific">Patiriisocius marinus</name>
    <dbReference type="NCBI Taxonomy" id="1397112"/>
    <lineage>
        <taxon>Bacteria</taxon>
        <taxon>Pseudomonadati</taxon>
        <taxon>Bacteroidota</taxon>
        <taxon>Flavobacteriia</taxon>
        <taxon>Flavobacteriales</taxon>
        <taxon>Flavobacteriaceae</taxon>
        <taxon>Patiriisocius</taxon>
    </lineage>
</organism>
<gene>
    <name evidence="7" type="ORF">ULMA_27810</name>
</gene>
<dbReference type="InterPro" id="IPR013324">
    <property type="entry name" value="RNA_pol_sigma_r3/r4-like"/>
</dbReference>
<name>A0A5J4J451_9FLAO</name>
<dbReference type="SUPFAM" id="SSF88659">
    <property type="entry name" value="Sigma3 and sigma4 domains of RNA polymerase sigma factors"/>
    <property type="match status" value="1"/>
</dbReference>
<dbReference type="SUPFAM" id="SSF88946">
    <property type="entry name" value="Sigma2 domain of RNA polymerase sigma factors"/>
    <property type="match status" value="1"/>
</dbReference>
<dbReference type="PANTHER" id="PTHR43133">
    <property type="entry name" value="RNA POLYMERASE ECF-TYPE SIGMA FACTO"/>
    <property type="match status" value="1"/>
</dbReference>
<dbReference type="InterPro" id="IPR039425">
    <property type="entry name" value="RNA_pol_sigma-70-like"/>
</dbReference>
<dbReference type="GO" id="GO:0000428">
    <property type="term" value="C:DNA-directed RNA polymerase complex"/>
    <property type="evidence" value="ECO:0007669"/>
    <property type="project" value="UniProtKB-KW"/>
</dbReference>
<keyword evidence="3" id="KW-0731">Sigma factor</keyword>
<keyword evidence="8" id="KW-1185">Reference proteome</keyword>
<evidence type="ECO:0000313" key="8">
    <source>
        <dbReference type="Proteomes" id="UP000326509"/>
    </source>
</evidence>
<evidence type="ECO:0000256" key="1">
    <source>
        <dbReference type="ARBA" id="ARBA00010641"/>
    </source>
</evidence>
<evidence type="ECO:0000259" key="5">
    <source>
        <dbReference type="Pfam" id="PF04542"/>
    </source>
</evidence>
<proteinExistence type="inferred from homology"/>
<dbReference type="RefSeq" id="WP_151675104.1">
    <property type="nucleotide sequence ID" value="NZ_BKCG01000009.1"/>
</dbReference>
<feature type="domain" description="RNA polymerase sigma-70 region 2" evidence="5">
    <location>
        <begin position="28"/>
        <end position="95"/>
    </location>
</feature>
<dbReference type="GO" id="GO:0006352">
    <property type="term" value="P:DNA-templated transcription initiation"/>
    <property type="evidence" value="ECO:0007669"/>
    <property type="project" value="InterPro"/>
</dbReference>
<keyword evidence="4" id="KW-0804">Transcription</keyword>
<dbReference type="CDD" id="cd06171">
    <property type="entry name" value="Sigma70_r4"/>
    <property type="match status" value="1"/>
</dbReference>
<dbReference type="InterPro" id="IPR013249">
    <property type="entry name" value="RNA_pol_sigma70_r4_t2"/>
</dbReference>
<dbReference type="Pfam" id="PF08281">
    <property type="entry name" value="Sigma70_r4_2"/>
    <property type="match status" value="1"/>
</dbReference>
<evidence type="ECO:0000259" key="6">
    <source>
        <dbReference type="Pfam" id="PF08281"/>
    </source>
</evidence>
<keyword evidence="2" id="KW-0805">Transcription regulation</keyword>
<dbReference type="Pfam" id="PF04542">
    <property type="entry name" value="Sigma70_r2"/>
    <property type="match status" value="1"/>
</dbReference>
<dbReference type="InterPro" id="IPR007627">
    <property type="entry name" value="RNA_pol_sigma70_r2"/>
</dbReference>
<feature type="domain" description="RNA polymerase sigma factor 70 region 4 type 2" evidence="6">
    <location>
        <begin position="121"/>
        <end position="173"/>
    </location>
</feature>
<dbReference type="NCBIfam" id="TIGR02937">
    <property type="entry name" value="sigma70-ECF"/>
    <property type="match status" value="1"/>
</dbReference>
<evidence type="ECO:0000313" key="7">
    <source>
        <dbReference type="EMBL" id="GER60673.1"/>
    </source>
</evidence>
<dbReference type="AlphaFoldDB" id="A0A5J4J451"/>
<sequence>MKLISLHKNYTKLIAKSAKGDRRAQQQLFELFSPKMMSVCRKYMKSKERAEEVMIGGFFKVFTNLNSFKDQGSFEGWIRRIMVNECISQLRKEKKFEFNDTFVLENSMDHVSHIETEFEVEEIQKLIDNLPQGYRTVFVLYAIEGYKHSEISELLNISESTSKTQVFKARKLLKNAIELQENRQYGTN</sequence>
<dbReference type="Gene3D" id="1.10.10.10">
    <property type="entry name" value="Winged helix-like DNA-binding domain superfamily/Winged helix DNA-binding domain"/>
    <property type="match status" value="1"/>
</dbReference>
<dbReference type="InterPro" id="IPR036388">
    <property type="entry name" value="WH-like_DNA-bd_sf"/>
</dbReference>
<dbReference type="GO" id="GO:0003677">
    <property type="term" value="F:DNA binding"/>
    <property type="evidence" value="ECO:0007669"/>
    <property type="project" value="InterPro"/>
</dbReference>